<comment type="caution">
    <text evidence="2">The sequence shown here is derived from an EMBL/GenBank/DDBJ whole genome shotgun (WGS) entry which is preliminary data.</text>
</comment>
<gene>
    <name evidence="2" type="ORF">HMPREF1860_01520</name>
</gene>
<keyword evidence="1" id="KW-0812">Transmembrane</keyword>
<keyword evidence="1" id="KW-0472">Membrane</keyword>
<evidence type="ECO:0000313" key="3">
    <source>
        <dbReference type="Proteomes" id="UP000070531"/>
    </source>
</evidence>
<keyword evidence="1" id="KW-1133">Transmembrane helix</keyword>
<dbReference type="Proteomes" id="UP000070531">
    <property type="component" value="Unassembled WGS sequence"/>
</dbReference>
<sequence>ENFEKKLFLKSIRGLHIIYIAIIKRISYTFLITFLLLAFF</sequence>
<dbReference type="AlphaFoldDB" id="A0A134BAV1"/>
<dbReference type="EMBL" id="LSDL01000078">
    <property type="protein sequence ID" value="KXB77045.1"/>
    <property type="molecule type" value="Genomic_DNA"/>
</dbReference>
<name>A0A134BAV1_9BACT</name>
<evidence type="ECO:0000313" key="2">
    <source>
        <dbReference type="EMBL" id="KXB77045.1"/>
    </source>
</evidence>
<proteinExistence type="predicted"/>
<evidence type="ECO:0000256" key="1">
    <source>
        <dbReference type="SAM" id="Phobius"/>
    </source>
</evidence>
<feature type="transmembrane region" description="Helical" evidence="1">
    <location>
        <begin position="17"/>
        <end position="39"/>
    </location>
</feature>
<protein>
    <submittedName>
        <fullName evidence="2">Uncharacterized protein</fullName>
    </submittedName>
</protein>
<feature type="non-terminal residue" evidence="2">
    <location>
        <position position="1"/>
    </location>
</feature>
<accession>A0A134BAV1</accession>
<organism evidence="2">
    <name type="scientific">Prevotella amnii</name>
    <dbReference type="NCBI Taxonomy" id="419005"/>
    <lineage>
        <taxon>Bacteria</taxon>
        <taxon>Pseudomonadati</taxon>
        <taxon>Bacteroidota</taxon>
        <taxon>Bacteroidia</taxon>
        <taxon>Bacteroidales</taxon>
        <taxon>Prevotellaceae</taxon>
        <taxon>Prevotella</taxon>
    </lineage>
</organism>
<reference evidence="2 3" key="1">
    <citation type="submission" date="2016-01" db="EMBL/GenBank/DDBJ databases">
        <authorList>
            <person name="Oliw E.H."/>
        </authorList>
    </citation>
    <scope>NUCLEOTIDE SEQUENCE [LARGE SCALE GENOMIC DNA]</scope>
    <source>
        <strain evidence="2 3">DNF00307</strain>
    </source>
</reference>